<reference evidence="2" key="1">
    <citation type="submission" date="2022-05" db="EMBL/GenBank/DDBJ databases">
        <authorList>
            <person name="Oliphant S.A."/>
            <person name="Watson-Haigh N.S."/>
            <person name="Sumby K.M."/>
            <person name="Gardner J.M."/>
            <person name="Jiranek V."/>
        </authorList>
    </citation>
    <scope>NUCLEOTIDE SEQUENCE</scope>
    <source>
        <strain evidence="2">KI16_H9</strain>
    </source>
</reference>
<gene>
    <name evidence="2" type="ORF">M3M35_03660</name>
</gene>
<evidence type="ECO:0000256" key="1">
    <source>
        <dbReference type="SAM" id="Phobius"/>
    </source>
</evidence>
<evidence type="ECO:0008006" key="4">
    <source>
        <dbReference type="Google" id="ProtNLM"/>
    </source>
</evidence>
<keyword evidence="1" id="KW-0472">Membrane</keyword>
<organism evidence="2 3">
    <name type="scientific">Fructilactobacillus myrtifloralis</name>
    <dbReference type="NCBI Taxonomy" id="2940301"/>
    <lineage>
        <taxon>Bacteria</taxon>
        <taxon>Bacillati</taxon>
        <taxon>Bacillota</taxon>
        <taxon>Bacilli</taxon>
        <taxon>Lactobacillales</taxon>
        <taxon>Lactobacillaceae</taxon>
        <taxon>Fructilactobacillus</taxon>
    </lineage>
</organism>
<dbReference type="RefSeq" id="WP_252750635.1">
    <property type="nucleotide sequence ID" value="NZ_CP097116.1"/>
</dbReference>
<feature type="transmembrane region" description="Helical" evidence="1">
    <location>
        <begin position="93"/>
        <end position="114"/>
    </location>
</feature>
<keyword evidence="1" id="KW-1133">Transmembrane helix</keyword>
<evidence type="ECO:0000313" key="3">
    <source>
        <dbReference type="Proteomes" id="UP001056707"/>
    </source>
</evidence>
<protein>
    <recommendedName>
        <fullName evidence="4">Glycosyl-4,4'-diaponeurosporenoate acyltransferase</fullName>
    </recommendedName>
</protein>
<evidence type="ECO:0000313" key="2">
    <source>
        <dbReference type="EMBL" id="USS85740.1"/>
    </source>
</evidence>
<name>A0ABY5BPV5_9LACO</name>
<sequence>MEVVIGILGFIGDWLLFIFPLYQGQMELMESNSVFAKYQIKGHKPKNASLLEWMIPPLLFRRIKRTAGKAQINDLINNKEDFQSFYSFYNKGLAWYFVSYAGFLNGVCSTYELIIEKLALGRLGIAIFIVVSLLIFFAGHYFVSYLTSGKREKRFIKKMLPIVKNTINNKKQQ</sequence>
<dbReference type="Proteomes" id="UP001056707">
    <property type="component" value="Chromosome"/>
</dbReference>
<keyword evidence="3" id="KW-1185">Reference proteome</keyword>
<keyword evidence="1" id="KW-0812">Transmembrane</keyword>
<proteinExistence type="predicted"/>
<feature type="transmembrane region" description="Helical" evidence="1">
    <location>
        <begin position="120"/>
        <end position="143"/>
    </location>
</feature>
<feature type="transmembrane region" description="Helical" evidence="1">
    <location>
        <begin position="6"/>
        <end position="22"/>
    </location>
</feature>
<dbReference type="EMBL" id="CP097116">
    <property type="protein sequence ID" value="USS85740.1"/>
    <property type="molecule type" value="Genomic_DNA"/>
</dbReference>
<accession>A0ABY5BPV5</accession>